<dbReference type="PANTHER" id="PTHR43757:SF2">
    <property type="entry name" value="AMINOMETHYLTRANSFERASE, MITOCHONDRIAL"/>
    <property type="match status" value="1"/>
</dbReference>
<dbReference type="PANTHER" id="PTHR43757">
    <property type="entry name" value="AMINOMETHYLTRANSFERASE"/>
    <property type="match status" value="1"/>
</dbReference>
<dbReference type="Gene3D" id="3.30.70.1400">
    <property type="entry name" value="Aminomethyltransferase beta-barrel domains"/>
    <property type="match status" value="1"/>
</dbReference>
<dbReference type="GO" id="GO:0005829">
    <property type="term" value="C:cytosol"/>
    <property type="evidence" value="ECO:0007669"/>
    <property type="project" value="TreeGrafter"/>
</dbReference>
<keyword evidence="11" id="KW-0489">Methyltransferase</keyword>
<comment type="subunit">
    <text evidence="7">The glycine cleavage system is composed of four proteins: P, T, L and H.</text>
</comment>
<dbReference type="NCBIfam" id="NF001567">
    <property type="entry name" value="PRK00389.1"/>
    <property type="match status" value="1"/>
</dbReference>
<evidence type="ECO:0000256" key="4">
    <source>
        <dbReference type="ARBA" id="ARBA00022679"/>
    </source>
</evidence>
<dbReference type="RefSeq" id="WP_119058173.1">
    <property type="nucleotide sequence ID" value="NZ_UNSC01000005.1"/>
</dbReference>
<dbReference type="OrthoDB" id="9774591at2"/>
<organism evidence="11 12">
    <name type="scientific">Candidatus Ornithobacterium hominis</name>
    <dbReference type="NCBI Taxonomy" id="2497989"/>
    <lineage>
        <taxon>Bacteria</taxon>
        <taxon>Pseudomonadati</taxon>
        <taxon>Bacteroidota</taxon>
        <taxon>Flavobacteriia</taxon>
        <taxon>Flavobacteriales</taxon>
        <taxon>Weeksellaceae</taxon>
        <taxon>Ornithobacterium</taxon>
    </lineage>
</organism>
<dbReference type="InterPro" id="IPR013977">
    <property type="entry name" value="GcvT_C"/>
</dbReference>
<name>A0A383U1L9_9FLAO</name>
<dbReference type="Pfam" id="PF01571">
    <property type="entry name" value="GCV_T"/>
    <property type="match status" value="1"/>
</dbReference>
<feature type="domain" description="Aminomethyltransferase C-terminal" evidence="10">
    <location>
        <begin position="281"/>
        <end position="359"/>
    </location>
</feature>
<evidence type="ECO:0000259" key="9">
    <source>
        <dbReference type="Pfam" id="PF01571"/>
    </source>
</evidence>
<dbReference type="FunFam" id="3.30.70.1400:FF:000001">
    <property type="entry name" value="Aminomethyltransferase"/>
    <property type="match status" value="1"/>
</dbReference>
<dbReference type="InterPro" id="IPR028896">
    <property type="entry name" value="GcvT/YgfZ/DmdA"/>
</dbReference>
<feature type="binding site" evidence="8">
    <location>
        <position position="196"/>
    </location>
    <ligand>
        <name>substrate</name>
    </ligand>
</feature>
<feature type="domain" description="GCVT N-terminal" evidence="9">
    <location>
        <begin position="7"/>
        <end position="261"/>
    </location>
</feature>
<dbReference type="GO" id="GO:0005960">
    <property type="term" value="C:glycine cleavage complex"/>
    <property type="evidence" value="ECO:0007669"/>
    <property type="project" value="InterPro"/>
</dbReference>
<dbReference type="Gene3D" id="4.10.1250.10">
    <property type="entry name" value="Aminomethyltransferase fragment"/>
    <property type="match status" value="1"/>
</dbReference>
<evidence type="ECO:0000313" key="11">
    <source>
        <dbReference type="EMBL" id="SZD73410.1"/>
    </source>
</evidence>
<comment type="function">
    <text evidence="7">The glycine cleavage system catalyzes the degradation of glycine.</text>
</comment>
<keyword evidence="12" id="KW-1185">Reference proteome</keyword>
<dbReference type="Gene3D" id="2.40.30.110">
    <property type="entry name" value="Aminomethyltransferase beta-barrel domains"/>
    <property type="match status" value="1"/>
</dbReference>
<dbReference type="EMBL" id="UNSC01000005">
    <property type="protein sequence ID" value="SZD73410.1"/>
    <property type="molecule type" value="Genomic_DNA"/>
</dbReference>
<evidence type="ECO:0000259" key="10">
    <source>
        <dbReference type="Pfam" id="PF08669"/>
    </source>
</evidence>
<evidence type="ECO:0000313" key="12">
    <source>
        <dbReference type="Proteomes" id="UP000262142"/>
    </source>
</evidence>
<evidence type="ECO:0000256" key="8">
    <source>
        <dbReference type="PIRSR" id="PIRSR006487-1"/>
    </source>
</evidence>
<dbReference type="GO" id="GO:0008483">
    <property type="term" value="F:transaminase activity"/>
    <property type="evidence" value="ECO:0007669"/>
    <property type="project" value="UniProtKB-KW"/>
</dbReference>
<comment type="catalytic activity">
    <reaction evidence="6 7">
        <text>N(6)-[(R)-S(8)-aminomethyldihydrolipoyl]-L-lysyl-[protein] + (6S)-5,6,7,8-tetrahydrofolate = N(6)-[(R)-dihydrolipoyl]-L-lysyl-[protein] + (6R)-5,10-methylene-5,6,7,8-tetrahydrofolate + NH4(+)</text>
        <dbReference type="Rhea" id="RHEA:16945"/>
        <dbReference type="Rhea" id="RHEA-COMP:10475"/>
        <dbReference type="Rhea" id="RHEA-COMP:10492"/>
        <dbReference type="ChEBI" id="CHEBI:15636"/>
        <dbReference type="ChEBI" id="CHEBI:28938"/>
        <dbReference type="ChEBI" id="CHEBI:57453"/>
        <dbReference type="ChEBI" id="CHEBI:83100"/>
        <dbReference type="ChEBI" id="CHEBI:83143"/>
        <dbReference type="EC" id="2.1.2.10"/>
    </reaction>
</comment>
<dbReference type="PIRSF" id="PIRSF006487">
    <property type="entry name" value="GcvT"/>
    <property type="match status" value="1"/>
</dbReference>
<dbReference type="GO" id="GO:0032259">
    <property type="term" value="P:methylation"/>
    <property type="evidence" value="ECO:0007669"/>
    <property type="project" value="UniProtKB-KW"/>
</dbReference>
<evidence type="ECO:0000256" key="2">
    <source>
        <dbReference type="ARBA" id="ARBA00012616"/>
    </source>
</evidence>
<dbReference type="InterPro" id="IPR029043">
    <property type="entry name" value="GcvT/YgfZ_C"/>
</dbReference>
<comment type="similarity">
    <text evidence="1 7">Belongs to the GcvT family.</text>
</comment>
<dbReference type="Pfam" id="PF08669">
    <property type="entry name" value="GCV_T_C"/>
    <property type="match status" value="1"/>
</dbReference>
<evidence type="ECO:0000256" key="3">
    <source>
        <dbReference type="ARBA" id="ARBA00022576"/>
    </source>
</evidence>
<dbReference type="InterPro" id="IPR027266">
    <property type="entry name" value="TrmE/GcvT-like"/>
</dbReference>
<dbReference type="SUPFAM" id="SSF103025">
    <property type="entry name" value="Folate-binding domain"/>
    <property type="match status" value="1"/>
</dbReference>
<dbReference type="SUPFAM" id="SSF101790">
    <property type="entry name" value="Aminomethyltransferase beta-barrel domain"/>
    <property type="match status" value="1"/>
</dbReference>
<sequence length="359" mass="39954">MKKTPLNQIHENLGAKMVEFAGYQMPVQYFGVKEEHMAVRENVGVFDVSHMGQFKVTGSDSQALIQNLISNDVSKLKVGQAQYSCLTNEKGGIIDDLIVYKLAQNDFMLVVNASRIDVDWDWISKHNNFDDCQLENISEQTALIAVQGPNSTKALQNLTPVELNKIPYYQFKQGNFAGIDDVIISATGYTGSGGFELYLPAEHAEKVWQAIFDSAEAFNILPCGLAARDTLRLEKAYCLYGNDINEETTPLEAGLGWVTKLHTNFTGKEVIELQKNKGVTRKLIGFKMTERGIPRKGYEIFNEKEEKIGEVTSGTQSPILNEGIGLGYVKKEFTAPGTTIWLKIRNKNVGAKIVKTPFV</sequence>
<dbReference type="EC" id="2.1.2.10" evidence="2 7"/>
<dbReference type="Proteomes" id="UP000262142">
    <property type="component" value="Unassembled WGS sequence"/>
</dbReference>
<dbReference type="GO" id="GO:0008168">
    <property type="term" value="F:methyltransferase activity"/>
    <property type="evidence" value="ECO:0007669"/>
    <property type="project" value="UniProtKB-KW"/>
</dbReference>
<evidence type="ECO:0000256" key="1">
    <source>
        <dbReference type="ARBA" id="ARBA00008609"/>
    </source>
</evidence>
<evidence type="ECO:0000256" key="5">
    <source>
        <dbReference type="ARBA" id="ARBA00031395"/>
    </source>
</evidence>
<keyword evidence="3 7" id="KW-0032">Aminotransferase</keyword>
<keyword evidence="4 7" id="KW-0808">Transferase</keyword>
<dbReference type="AlphaFoldDB" id="A0A383U1L9"/>
<dbReference type="Gene3D" id="3.30.1360.120">
    <property type="entry name" value="Probable tRNA modification gtpase trme, domain 1"/>
    <property type="match status" value="1"/>
</dbReference>
<dbReference type="InterPro" id="IPR006222">
    <property type="entry name" value="GCVT_N"/>
</dbReference>
<dbReference type="HAMAP" id="MF_00259">
    <property type="entry name" value="GcvT"/>
    <property type="match status" value="1"/>
</dbReference>
<dbReference type="NCBIfam" id="TIGR00528">
    <property type="entry name" value="gcvT"/>
    <property type="match status" value="1"/>
</dbReference>
<gene>
    <name evidence="7 11" type="primary">gcvT</name>
    <name evidence="11" type="ORF">SAMEA104719789_01222</name>
</gene>
<evidence type="ECO:0000256" key="7">
    <source>
        <dbReference type="HAMAP-Rule" id="MF_00259"/>
    </source>
</evidence>
<reference evidence="11 12" key="1">
    <citation type="submission" date="2018-09" db="EMBL/GenBank/DDBJ databases">
        <authorList>
            <consortium name="Pathogen Informatics"/>
        </authorList>
    </citation>
    <scope>NUCLEOTIDE SEQUENCE [LARGE SCALE GENOMIC DNA]</scope>
    <source>
        <strain evidence="11 12">OH-22767</strain>
    </source>
</reference>
<proteinExistence type="inferred from homology"/>
<dbReference type="InterPro" id="IPR022903">
    <property type="entry name" value="GcvT_bac"/>
</dbReference>
<protein>
    <recommendedName>
        <fullName evidence="2 7">Aminomethyltransferase</fullName>
        <ecNumber evidence="2 7">2.1.2.10</ecNumber>
    </recommendedName>
    <alternativeName>
        <fullName evidence="5 7">Glycine cleavage system T protein</fullName>
    </alternativeName>
</protein>
<accession>A0A383U1L9</accession>
<dbReference type="InterPro" id="IPR006223">
    <property type="entry name" value="GcvT"/>
</dbReference>
<evidence type="ECO:0000256" key="6">
    <source>
        <dbReference type="ARBA" id="ARBA00047665"/>
    </source>
</evidence>
<dbReference type="GO" id="GO:0004047">
    <property type="term" value="F:aminomethyltransferase activity"/>
    <property type="evidence" value="ECO:0007669"/>
    <property type="project" value="UniProtKB-UniRule"/>
</dbReference>
<dbReference type="FunFam" id="2.40.30.110:FF:000003">
    <property type="entry name" value="Aminomethyltransferase"/>
    <property type="match status" value="1"/>
</dbReference>
<dbReference type="GO" id="GO:0019464">
    <property type="term" value="P:glycine decarboxylation via glycine cleavage system"/>
    <property type="evidence" value="ECO:0007669"/>
    <property type="project" value="UniProtKB-UniRule"/>
</dbReference>